<dbReference type="Pfam" id="PF02156">
    <property type="entry name" value="Glyco_hydro_26"/>
    <property type="match status" value="1"/>
</dbReference>
<dbReference type="PROSITE" id="PS51764">
    <property type="entry name" value="GH26"/>
    <property type="match status" value="1"/>
</dbReference>
<dbReference type="Gene3D" id="3.20.20.80">
    <property type="entry name" value="Glycosidases"/>
    <property type="match status" value="1"/>
</dbReference>
<dbReference type="Proteomes" id="UP000220133">
    <property type="component" value="Chromosome"/>
</dbReference>
<comment type="similarity">
    <text evidence="1 4">Belongs to the glycosyl hydrolase 26 family.</text>
</comment>
<dbReference type="GO" id="GO:0006080">
    <property type="term" value="P:substituted mannan metabolic process"/>
    <property type="evidence" value="ECO:0007669"/>
    <property type="project" value="InterPro"/>
</dbReference>
<dbReference type="PROSITE" id="PS51257">
    <property type="entry name" value="PROKAR_LIPOPROTEIN"/>
    <property type="match status" value="1"/>
</dbReference>
<dbReference type="PANTHER" id="PTHR40079">
    <property type="entry name" value="MANNAN ENDO-1,4-BETA-MANNOSIDASE E-RELATED"/>
    <property type="match status" value="1"/>
</dbReference>
<protein>
    <submittedName>
        <fullName evidence="7">Glycoside hydrolase</fullName>
    </submittedName>
</protein>
<evidence type="ECO:0000256" key="1">
    <source>
        <dbReference type="ARBA" id="ARBA00007754"/>
    </source>
</evidence>
<dbReference type="InterPro" id="IPR000805">
    <property type="entry name" value="Glyco_hydro_26"/>
</dbReference>
<accession>A0A291QV24</accession>
<feature type="signal peptide" evidence="5">
    <location>
        <begin position="1"/>
        <end position="21"/>
    </location>
</feature>
<evidence type="ECO:0000259" key="6">
    <source>
        <dbReference type="PROSITE" id="PS51764"/>
    </source>
</evidence>
<dbReference type="GO" id="GO:0016985">
    <property type="term" value="F:mannan endo-1,4-beta-mannosidase activity"/>
    <property type="evidence" value="ECO:0007669"/>
    <property type="project" value="InterPro"/>
</dbReference>
<evidence type="ECO:0000256" key="4">
    <source>
        <dbReference type="PROSITE-ProRule" id="PRU01100"/>
    </source>
</evidence>
<dbReference type="InterPro" id="IPR017853">
    <property type="entry name" value="GH"/>
</dbReference>
<proteinExistence type="inferred from homology"/>
<dbReference type="AlphaFoldDB" id="A0A291QV24"/>
<evidence type="ECO:0000313" key="7">
    <source>
        <dbReference type="EMBL" id="ATL47771.1"/>
    </source>
</evidence>
<feature type="active site" description="Proton donor" evidence="4">
    <location>
        <position position="191"/>
    </location>
</feature>
<reference evidence="7 8" key="1">
    <citation type="submission" date="2017-10" db="EMBL/GenBank/DDBJ databases">
        <title>Paenichitinophaga pekingensis gen. nov., sp. nov., isolated from activated sludge.</title>
        <authorList>
            <person name="Jin D."/>
            <person name="Kong X."/>
            <person name="Deng Y."/>
            <person name="Bai Z."/>
        </authorList>
    </citation>
    <scope>NUCLEOTIDE SEQUENCE [LARGE SCALE GENOMIC DNA]</scope>
    <source>
        <strain evidence="7 8">13</strain>
    </source>
</reference>
<evidence type="ECO:0000256" key="5">
    <source>
        <dbReference type="SAM" id="SignalP"/>
    </source>
</evidence>
<dbReference type="EMBL" id="CP023777">
    <property type="protein sequence ID" value="ATL47771.1"/>
    <property type="molecule type" value="Genomic_DNA"/>
</dbReference>
<evidence type="ECO:0000256" key="2">
    <source>
        <dbReference type="ARBA" id="ARBA00022801"/>
    </source>
</evidence>
<evidence type="ECO:0000313" key="8">
    <source>
        <dbReference type="Proteomes" id="UP000220133"/>
    </source>
</evidence>
<feature type="domain" description="GH26" evidence="6">
    <location>
        <begin position="38"/>
        <end position="336"/>
    </location>
</feature>
<dbReference type="KEGG" id="cbae:COR50_11680"/>
<evidence type="ECO:0000256" key="3">
    <source>
        <dbReference type="ARBA" id="ARBA00023295"/>
    </source>
</evidence>
<keyword evidence="5" id="KW-0732">Signal</keyword>
<dbReference type="InterPro" id="IPR022790">
    <property type="entry name" value="GH26_dom"/>
</dbReference>
<name>A0A291QV24_9BACT</name>
<organism evidence="7 8">
    <name type="scientific">Chitinophaga caeni</name>
    <dbReference type="NCBI Taxonomy" id="2029983"/>
    <lineage>
        <taxon>Bacteria</taxon>
        <taxon>Pseudomonadati</taxon>
        <taxon>Bacteroidota</taxon>
        <taxon>Chitinophagia</taxon>
        <taxon>Chitinophagales</taxon>
        <taxon>Chitinophagaceae</taxon>
        <taxon>Chitinophaga</taxon>
    </lineage>
</organism>
<sequence length="342" mass="38834">MRIMNVNILIVAAVLSFGACSKSDDKTTTNPPVEDTVKTGFKTLDYLYSISGKKTLAGIHNREPNSTPARWTNEIQKTTGKYPALWSGDFLFQQDNIDNRQLMINEAIAQWEKGAVVNIMWHACNPANSEPCGWDDGSGVLSELTNEQWNDLITDGTELNKRWKARVDEICVYLQQLKDAGVEVLWRPMHEMNQGKFWWAGRTGANGTRKLWQIMHDYMTKTKGLDNLIWVWDIQDFGSLASDAVDYYPGDDYFDIAALDVYDGSGYTQAKYEVMVKAAKGKPIAIGECDRLPTANELKTQSRWTFFMSWSELTYDKNSNTELQALYSANNIITLDQMPGWK</sequence>
<dbReference type="SUPFAM" id="SSF51445">
    <property type="entry name" value="(Trans)glycosidases"/>
    <property type="match status" value="1"/>
</dbReference>
<feature type="chain" id="PRO_5012990917" evidence="5">
    <location>
        <begin position="22"/>
        <end position="342"/>
    </location>
</feature>
<dbReference type="PANTHER" id="PTHR40079:SF4">
    <property type="entry name" value="GH26 DOMAIN-CONTAINING PROTEIN-RELATED"/>
    <property type="match status" value="1"/>
</dbReference>
<keyword evidence="3 4" id="KW-0326">Glycosidase</keyword>
<feature type="active site" description="Nucleophile" evidence="4">
    <location>
        <position position="288"/>
    </location>
</feature>
<keyword evidence="8" id="KW-1185">Reference proteome</keyword>
<gene>
    <name evidence="7" type="ORF">COR50_11680</name>
</gene>
<dbReference type="OrthoDB" id="9803686at2"/>
<dbReference type="PRINTS" id="PR00739">
    <property type="entry name" value="GLHYDRLASE26"/>
</dbReference>
<keyword evidence="2 4" id="KW-0378">Hydrolase</keyword>